<proteinExistence type="predicted"/>
<accession>A0A0E9PJ73</accession>
<name>A0A0E9PJ73_ANGAN</name>
<organism evidence="1">
    <name type="scientific">Anguilla anguilla</name>
    <name type="common">European freshwater eel</name>
    <name type="synonym">Muraena anguilla</name>
    <dbReference type="NCBI Taxonomy" id="7936"/>
    <lineage>
        <taxon>Eukaryota</taxon>
        <taxon>Metazoa</taxon>
        <taxon>Chordata</taxon>
        <taxon>Craniata</taxon>
        <taxon>Vertebrata</taxon>
        <taxon>Euteleostomi</taxon>
        <taxon>Actinopterygii</taxon>
        <taxon>Neopterygii</taxon>
        <taxon>Teleostei</taxon>
        <taxon>Anguilliformes</taxon>
        <taxon>Anguillidae</taxon>
        <taxon>Anguilla</taxon>
    </lineage>
</organism>
<reference evidence="1" key="1">
    <citation type="submission" date="2014-11" db="EMBL/GenBank/DDBJ databases">
        <authorList>
            <person name="Amaro Gonzalez C."/>
        </authorList>
    </citation>
    <scope>NUCLEOTIDE SEQUENCE</scope>
</reference>
<evidence type="ECO:0000313" key="1">
    <source>
        <dbReference type="EMBL" id="JAH04317.1"/>
    </source>
</evidence>
<dbReference type="AlphaFoldDB" id="A0A0E9PJ73"/>
<protein>
    <submittedName>
        <fullName evidence="1">Uncharacterized protein</fullName>
    </submittedName>
</protein>
<sequence>MKNIDRCFIYTEFLENSLLRKIFKNKNETKCMICVCHY</sequence>
<reference evidence="1" key="2">
    <citation type="journal article" date="2015" name="Fish Shellfish Immunol.">
        <title>Early steps in the European eel (Anguilla anguilla)-Vibrio vulnificus interaction in the gills: Role of the RtxA13 toxin.</title>
        <authorList>
            <person name="Callol A."/>
            <person name="Pajuelo D."/>
            <person name="Ebbesson L."/>
            <person name="Teles M."/>
            <person name="MacKenzie S."/>
            <person name="Amaro C."/>
        </authorList>
    </citation>
    <scope>NUCLEOTIDE SEQUENCE</scope>
</reference>
<dbReference type="EMBL" id="GBXM01104260">
    <property type="protein sequence ID" value="JAH04317.1"/>
    <property type="molecule type" value="Transcribed_RNA"/>
</dbReference>